<dbReference type="GO" id="GO:0016020">
    <property type="term" value="C:membrane"/>
    <property type="evidence" value="ECO:0007669"/>
    <property type="project" value="InterPro"/>
</dbReference>
<accession>A0A640TFD3</accession>
<dbReference type="EMBL" id="BLIP01000001">
    <property type="protein sequence ID" value="GFE22118.1"/>
    <property type="molecule type" value="Genomic_DNA"/>
</dbReference>
<dbReference type="PANTHER" id="PTHR32089">
    <property type="entry name" value="METHYL-ACCEPTING CHEMOTAXIS PROTEIN MCPB"/>
    <property type="match status" value="1"/>
</dbReference>
<feature type="region of interest" description="Disordered" evidence="3">
    <location>
        <begin position="228"/>
        <end position="251"/>
    </location>
</feature>
<evidence type="ECO:0000256" key="3">
    <source>
        <dbReference type="SAM" id="MobiDB-lite"/>
    </source>
</evidence>
<dbReference type="Gene3D" id="6.10.340.10">
    <property type="match status" value="1"/>
</dbReference>
<evidence type="ECO:0000259" key="5">
    <source>
        <dbReference type="PROSITE" id="PS50885"/>
    </source>
</evidence>
<sequence>MPPRPPHTNDSLQEGSSPPAAPRPKLRHTARRRADMSLLGGVRPPIAVLSALLLALAAVTALGLGRVGHDRIPEAVLTSQQQFAEDGAIAMRSSVDESVTDLHRVAGLLSSGAPVPADAVLDKVGSVYQKWRGTAVIEIGSGKLLAARGENLPLATIDRGKLSEKDGLGPRMVRLANGETRLLSFALLSWDGRPKQLLVASRSLRVPGISLGQFRTIAVLDSTGAILSRGGSRESEQDLDDPQRKAAKRADSELRAFARTAAERARQHPLKAREPGSGGFPGVSGSLTGGASNGERAAAGYATLAPARPGESTVAGGLGLTVVTMVDVAEDPSRGADPLFGVAAAGALLVIGAAVVALLLGLVQRPLLRLFLESRRLTGGELQRPVSVPANGEAARVGHALERLRRQLLGAPHGTSDPATPRRLRRIGVRGLTAACAVLLLAWSAPLALSLNHADAKAVIPQQLVNDQRERTDTLADRVRRALDEGRTDLVSVASLIGDRTSPDQMAEVLERTLQEHPRYASLYILGADGKVLARAGGTPHHPAGKGPGTRAVTVLNEGGKEPVVAGYAEVPGRKGAAVAGEFRVDFFNSLLKRPGLGEVRVVDDKRRTLGGNTGYRAFEKLPSERLDTLVQGTGARAGASLRPGALLHRNGSGVQIAAAAPFNGGGVAKSLNWTVVSWKPAEGLALPQYTVQNHTVLAGLLGLTAAAACLGWLHIVVARPLRTLAAQAEALADGDRRTVLYPRHHDEVGAVVRSLELIRQQLQEQRKRDSAPLAGRN</sequence>
<evidence type="ECO:0000256" key="4">
    <source>
        <dbReference type="SAM" id="Phobius"/>
    </source>
</evidence>
<feature type="region of interest" description="Disordered" evidence="3">
    <location>
        <begin position="263"/>
        <end position="291"/>
    </location>
</feature>
<dbReference type="GO" id="GO:0007165">
    <property type="term" value="P:signal transduction"/>
    <property type="evidence" value="ECO:0007669"/>
    <property type="project" value="InterPro"/>
</dbReference>
<reference evidence="6 7" key="1">
    <citation type="submission" date="2019-12" db="EMBL/GenBank/DDBJ databases">
        <title>Whole genome shotgun sequence of Streptomyces libani subsp. libani NBRC 13452.</title>
        <authorList>
            <person name="Ichikawa N."/>
            <person name="Kimura A."/>
            <person name="Kitahashi Y."/>
            <person name="Komaki H."/>
            <person name="Tamura T."/>
        </authorList>
    </citation>
    <scope>NUCLEOTIDE SEQUENCE [LARGE SCALE GENOMIC DNA]</scope>
    <source>
        <strain evidence="6 7">NBRC 13452</strain>
    </source>
</reference>
<gene>
    <name evidence="6" type="ORF">Sliba_25710</name>
</gene>
<dbReference type="SMART" id="SM00304">
    <property type="entry name" value="HAMP"/>
    <property type="match status" value="2"/>
</dbReference>
<dbReference type="InterPro" id="IPR003660">
    <property type="entry name" value="HAMP_dom"/>
</dbReference>
<name>A0A640TFD3_STRNI</name>
<dbReference type="PROSITE" id="PS50885">
    <property type="entry name" value="HAMP"/>
    <property type="match status" value="1"/>
</dbReference>
<dbReference type="Pfam" id="PF00672">
    <property type="entry name" value="HAMP"/>
    <property type="match status" value="1"/>
</dbReference>
<proteinExistence type="predicted"/>
<evidence type="ECO:0000256" key="1">
    <source>
        <dbReference type="ARBA" id="ARBA00022692"/>
    </source>
</evidence>
<feature type="region of interest" description="Disordered" evidence="3">
    <location>
        <begin position="1"/>
        <end position="30"/>
    </location>
</feature>
<keyword evidence="4" id="KW-0472">Membrane</keyword>
<dbReference type="Proteomes" id="UP000429552">
    <property type="component" value="Unassembled WGS sequence"/>
</dbReference>
<dbReference type="PANTHER" id="PTHR32089:SF112">
    <property type="entry name" value="LYSOZYME-LIKE PROTEIN-RELATED"/>
    <property type="match status" value="1"/>
</dbReference>
<feature type="compositionally biased region" description="Basic and acidic residues" evidence="3">
    <location>
        <begin position="263"/>
        <end position="274"/>
    </location>
</feature>
<organism evidence="6 7">
    <name type="scientific">Streptomyces nigrescens</name>
    <dbReference type="NCBI Taxonomy" id="1920"/>
    <lineage>
        <taxon>Bacteria</taxon>
        <taxon>Bacillati</taxon>
        <taxon>Actinomycetota</taxon>
        <taxon>Actinomycetes</taxon>
        <taxon>Kitasatosporales</taxon>
        <taxon>Streptomycetaceae</taxon>
        <taxon>Streptomyces</taxon>
    </lineage>
</organism>
<feature type="transmembrane region" description="Helical" evidence="4">
    <location>
        <begin position="697"/>
        <end position="718"/>
    </location>
</feature>
<feature type="domain" description="HAMP" evidence="5">
    <location>
        <begin position="716"/>
        <end position="768"/>
    </location>
</feature>
<feature type="transmembrane region" description="Helical" evidence="4">
    <location>
        <begin position="46"/>
        <end position="65"/>
    </location>
</feature>
<feature type="transmembrane region" description="Helical" evidence="4">
    <location>
        <begin position="339"/>
        <end position="363"/>
    </location>
</feature>
<keyword evidence="2 4" id="KW-1133">Transmembrane helix</keyword>
<comment type="caution">
    <text evidence="6">The sequence shown here is derived from an EMBL/GenBank/DDBJ whole genome shotgun (WGS) entry which is preliminary data.</text>
</comment>
<evidence type="ECO:0000313" key="6">
    <source>
        <dbReference type="EMBL" id="GFE22118.1"/>
    </source>
</evidence>
<dbReference type="AlphaFoldDB" id="A0A640TFD3"/>
<protein>
    <recommendedName>
        <fullName evidence="5">HAMP domain-containing protein</fullName>
    </recommendedName>
</protein>
<evidence type="ECO:0000256" key="2">
    <source>
        <dbReference type="ARBA" id="ARBA00022989"/>
    </source>
</evidence>
<dbReference type="Gene3D" id="3.30.450.20">
    <property type="entry name" value="PAS domain"/>
    <property type="match status" value="1"/>
</dbReference>
<dbReference type="CDD" id="cd06225">
    <property type="entry name" value="HAMP"/>
    <property type="match status" value="1"/>
</dbReference>
<dbReference type="SUPFAM" id="SSF158472">
    <property type="entry name" value="HAMP domain-like"/>
    <property type="match status" value="1"/>
</dbReference>
<feature type="compositionally biased region" description="Gly residues" evidence="3">
    <location>
        <begin position="276"/>
        <end position="291"/>
    </location>
</feature>
<keyword evidence="1 4" id="KW-0812">Transmembrane</keyword>
<feature type="transmembrane region" description="Helical" evidence="4">
    <location>
        <begin position="432"/>
        <end position="451"/>
    </location>
</feature>
<evidence type="ECO:0000313" key="7">
    <source>
        <dbReference type="Proteomes" id="UP000429552"/>
    </source>
</evidence>
<feature type="compositionally biased region" description="Basic and acidic residues" evidence="3">
    <location>
        <begin position="231"/>
        <end position="251"/>
    </location>
</feature>